<reference evidence="1 2" key="1">
    <citation type="submission" date="2020-01" db="EMBL/GenBank/DDBJ databases">
        <authorList>
            <person name="Kim M.K."/>
        </authorList>
    </citation>
    <scope>NUCLEOTIDE SEQUENCE [LARGE SCALE GENOMIC DNA]</scope>
    <source>
        <strain evidence="1 2">172606-1</strain>
    </source>
</reference>
<dbReference type="PROSITE" id="PS51318">
    <property type="entry name" value="TAT"/>
    <property type="match status" value="1"/>
</dbReference>
<sequence length="460" mass="51929">MSSTWHISRRRMLKGIGASIALPFLQAMVPPGMSAYNMPKKPVRFACLYMPNGVNKDHWTPAKFGKDFELTSTLKPLEKVKQDILVLNELMNKGSIFPGAEGHFCKTANIMTCKPILKTTGENINSGGISFDQLIAQQKGQDTLYDSLQYGMERINSGVCGATGFTRLYAASISWKSPTQPCTREIDPRMAFDRLFRGVMPVSKKRDETWKQSVLDMVQDDAHALQRKLGRSDQDKLEEYLESIRSLEKRIDNEEKLKTFNQQVTPKIKKELVGLNLRIDEFKEQFVGVDITEKVRQMLDIIALAFWSDATRVTTFMFGNAASNRNFSFLKGVQGSHHQISHHQNHAGEMEQYRRINEFYVAQYAYFLEKLKSIPDGEGNLLDNSMIMFTSGLRDGNSHSSVNIPVIVAGKAGGRLKTGQNLQFKKETPLSNLYLSMARVLDMRLSSFADSTGELSDMYA</sequence>
<proteinExistence type="predicted"/>
<keyword evidence="2" id="KW-1185">Reference proteome</keyword>
<dbReference type="RefSeq" id="WP_162447615.1">
    <property type="nucleotide sequence ID" value="NZ_CP048222.1"/>
</dbReference>
<dbReference type="AlphaFoldDB" id="A0A6C0GU24"/>
<organism evidence="1 2">
    <name type="scientific">Rhodocytophaga rosea</name>
    <dbReference type="NCBI Taxonomy" id="2704465"/>
    <lineage>
        <taxon>Bacteria</taxon>
        <taxon>Pseudomonadati</taxon>
        <taxon>Bacteroidota</taxon>
        <taxon>Cytophagia</taxon>
        <taxon>Cytophagales</taxon>
        <taxon>Rhodocytophagaceae</taxon>
        <taxon>Rhodocytophaga</taxon>
    </lineage>
</organism>
<accession>A0A6C0GU24</accession>
<dbReference type="InterPro" id="IPR011447">
    <property type="entry name" value="DUF1552"/>
</dbReference>
<protein>
    <submittedName>
        <fullName evidence="1">DUF1552 domain-containing protein</fullName>
    </submittedName>
</protein>
<gene>
    <name evidence="1" type="ORF">GXP67_35970</name>
</gene>
<dbReference type="Proteomes" id="UP000480178">
    <property type="component" value="Chromosome"/>
</dbReference>
<dbReference type="Pfam" id="PF07586">
    <property type="entry name" value="HXXSHH"/>
    <property type="match status" value="1"/>
</dbReference>
<dbReference type="KEGG" id="rhoz:GXP67_35970"/>
<dbReference type="InterPro" id="IPR006311">
    <property type="entry name" value="TAT_signal"/>
</dbReference>
<evidence type="ECO:0000313" key="1">
    <source>
        <dbReference type="EMBL" id="QHT71685.1"/>
    </source>
</evidence>
<evidence type="ECO:0000313" key="2">
    <source>
        <dbReference type="Proteomes" id="UP000480178"/>
    </source>
</evidence>
<dbReference type="EMBL" id="CP048222">
    <property type="protein sequence ID" value="QHT71685.1"/>
    <property type="molecule type" value="Genomic_DNA"/>
</dbReference>
<name>A0A6C0GU24_9BACT</name>